<feature type="compositionally biased region" description="Polar residues" evidence="1">
    <location>
        <begin position="1"/>
        <end position="12"/>
    </location>
</feature>
<organism evidence="2 3">
    <name type="scientific">Rhodococcus rhodochrous</name>
    <dbReference type="NCBI Taxonomy" id="1829"/>
    <lineage>
        <taxon>Bacteria</taxon>
        <taxon>Bacillati</taxon>
        <taxon>Actinomycetota</taxon>
        <taxon>Actinomycetes</taxon>
        <taxon>Mycobacteriales</taxon>
        <taxon>Nocardiaceae</taxon>
        <taxon>Rhodococcus</taxon>
    </lineage>
</organism>
<evidence type="ECO:0000256" key="1">
    <source>
        <dbReference type="SAM" id="MobiDB-lite"/>
    </source>
</evidence>
<feature type="compositionally biased region" description="Basic and acidic residues" evidence="1">
    <location>
        <begin position="34"/>
        <end position="43"/>
    </location>
</feature>
<feature type="region of interest" description="Disordered" evidence="1">
    <location>
        <begin position="1"/>
        <end position="54"/>
    </location>
</feature>
<evidence type="ECO:0000313" key="2">
    <source>
        <dbReference type="EMBL" id="MCD2115073.1"/>
    </source>
</evidence>
<dbReference type="RefSeq" id="WP_230792966.1">
    <property type="nucleotide sequence ID" value="NZ_JAJNCO010000046.1"/>
</dbReference>
<accession>A0AAW4XN37</accession>
<proteinExistence type="predicted"/>
<reference evidence="2" key="1">
    <citation type="submission" date="2021-11" db="EMBL/GenBank/DDBJ databases">
        <title>Development of a sustainable strategy for remediation of hydrocarbon-contaminated territories based on the waste exchange concept.</title>
        <authorList>
            <person name="Elkin A."/>
        </authorList>
    </citation>
    <scope>NUCLEOTIDE SEQUENCE</scope>
    <source>
        <strain evidence="2">IEGM 757</strain>
    </source>
</reference>
<dbReference type="Proteomes" id="UP001198630">
    <property type="component" value="Unassembled WGS sequence"/>
</dbReference>
<gene>
    <name evidence="2" type="ORF">LQ384_28800</name>
</gene>
<name>A0AAW4XN37_RHORH</name>
<sequence length="54" mass="5748">MASLIDASNGNESDAIAHGPVLLARPEGSSRMPPHRDEHEGRSKSAPLSVTIER</sequence>
<protein>
    <submittedName>
        <fullName evidence="2">Uncharacterized protein</fullName>
    </submittedName>
</protein>
<comment type="caution">
    <text evidence="2">The sequence shown here is derived from an EMBL/GenBank/DDBJ whole genome shotgun (WGS) entry which is preliminary data.</text>
</comment>
<dbReference type="AlphaFoldDB" id="A0AAW4XN37"/>
<evidence type="ECO:0000313" key="3">
    <source>
        <dbReference type="Proteomes" id="UP001198630"/>
    </source>
</evidence>
<dbReference type="EMBL" id="JAJNCO010000046">
    <property type="protein sequence ID" value="MCD2115073.1"/>
    <property type="molecule type" value="Genomic_DNA"/>
</dbReference>